<proteinExistence type="predicted"/>
<reference evidence="1 2" key="1">
    <citation type="journal article" date="2019" name="Nat. Med.">
        <title>A library of human gut bacterial isolates paired with longitudinal multiomics data enables mechanistic microbiome research.</title>
        <authorList>
            <person name="Poyet M."/>
            <person name="Groussin M."/>
            <person name="Gibbons S.M."/>
            <person name="Avila-Pacheco J."/>
            <person name="Jiang X."/>
            <person name="Kearney S.M."/>
            <person name="Perrotta A.R."/>
            <person name="Berdy B."/>
            <person name="Zhao S."/>
            <person name="Lieberman T.D."/>
            <person name="Swanson P.K."/>
            <person name="Smith M."/>
            <person name="Roesemann S."/>
            <person name="Alexander J.E."/>
            <person name="Rich S.A."/>
            <person name="Livny J."/>
            <person name="Vlamakis H."/>
            <person name="Clish C."/>
            <person name="Bullock K."/>
            <person name="Deik A."/>
            <person name="Scott J."/>
            <person name="Pierce K.A."/>
            <person name="Xavier R.J."/>
            <person name="Alm E.J."/>
        </authorList>
    </citation>
    <scope>NUCLEOTIDE SEQUENCE [LARGE SCALE GENOMIC DNA]</scope>
    <source>
        <strain evidence="1 2">BIOML-A204</strain>
    </source>
</reference>
<name>A0A9P3ZKG4_9BACT</name>
<dbReference type="Proteomes" id="UP000323119">
    <property type="component" value="Unassembled WGS sequence"/>
</dbReference>
<protein>
    <submittedName>
        <fullName evidence="1">Uncharacterized protein</fullName>
    </submittedName>
</protein>
<organism evidence="1 2">
    <name type="scientific">Alistipes onderdonkii</name>
    <dbReference type="NCBI Taxonomy" id="328813"/>
    <lineage>
        <taxon>Bacteria</taxon>
        <taxon>Pseudomonadati</taxon>
        <taxon>Bacteroidota</taxon>
        <taxon>Bacteroidia</taxon>
        <taxon>Bacteroidales</taxon>
        <taxon>Rikenellaceae</taxon>
        <taxon>Alistipes</taxon>
    </lineage>
</organism>
<dbReference type="AlphaFoldDB" id="A0A9P3ZKG4"/>
<sequence>MNIKILLMLVLLIFSSFNGIEAQIKQKTHAESPKKRLTMEAIKNIPEEFWKSGFVLNGCKITFPCKLIDLMQAGNYKSCAGVAMIPPTAKDEYWATTVKNEKGEIINAEIFNPTAQALPETDCIVNSISITPRSDNWHNISDFAVFGLASKIATREEVVETVGKYCGAPAQVIDFPIIDYYDFYDKKPSETNPPHYGNIKISITISKMDSIYNERMIGFEFEHAGDFYRRQK</sequence>
<dbReference type="EMBL" id="VVUY01000003">
    <property type="protein sequence ID" value="KAA2563151.1"/>
    <property type="molecule type" value="Genomic_DNA"/>
</dbReference>
<accession>A0A9P3ZKG4</accession>
<gene>
    <name evidence="1" type="ORF">F2S36_05005</name>
</gene>
<dbReference type="RefSeq" id="WP_055204294.1">
    <property type="nucleotide sequence ID" value="NZ_JADMQE010000002.1"/>
</dbReference>
<comment type="caution">
    <text evidence="1">The sequence shown here is derived from an EMBL/GenBank/DDBJ whole genome shotgun (WGS) entry which is preliminary data.</text>
</comment>
<evidence type="ECO:0000313" key="1">
    <source>
        <dbReference type="EMBL" id="KAA2563151.1"/>
    </source>
</evidence>
<evidence type="ECO:0000313" key="2">
    <source>
        <dbReference type="Proteomes" id="UP000323119"/>
    </source>
</evidence>